<name>A0A369Z8N5_HAEPH</name>
<proteinExistence type="predicted"/>
<dbReference type="RefSeq" id="WP_111313635.1">
    <property type="nucleotide sequence ID" value="NZ_CAUPAH010000035.1"/>
</dbReference>
<evidence type="ECO:0000313" key="2">
    <source>
        <dbReference type="Proteomes" id="UP000253999"/>
    </source>
</evidence>
<evidence type="ECO:0000313" key="1">
    <source>
        <dbReference type="EMBL" id="RDF00148.1"/>
    </source>
</evidence>
<keyword evidence="1" id="KW-0238">DNA-binding</keyword>
<reference evidence="1 2" key="1">
    <citation type="submission" date="2018-05" db="EMBL/GenBank/DDBJ databases">
        <title>Draft Genome Sequences for a Diverse set of 7 Haemophilus Species.</title>
        <authorList>
            <person name="Nichols M."/>
            <person name="Topaz N."/>
            <person name="Wang X."/>
            <person name="Wang X."/>
            <person name="Boxrud D."/>
        </authorList>
    </citation>
    <scope>NUCLEOTIDE SEQUENCE [LARGE SCALE GENOMIC DNA]</scope>
    <source>
        <strain evidence="1 2">C2010039593</strain>
    </source>
</reference>
<gene>
    <name evidence="1" type="ORF">DPV98_10155</name>
</gene>
<dbReference type="GO" id="GO:0003677">
    <property type="term" value="F:DNA binding"/>
    <property type="evidence" value="ECO:0007669"/>
    <property type="project" value="UniProtKB-KW"/>
</dbReference>
<dbReference type="PIRSF" id="PIRSF039032">
    <property type="entry name" value="HigB-2"/>
    <property type="match status" value="1"/>
</dbReference>
<dbReference type="Proteomes" id="UP000253999">
    <property type="component" value="Unassembled WGS sequence"/>
</dbReference>
<organism evidence="1 2">
    <name type="scientific">Haemophilus parahaemolyticus</name>
    <dbReference type="NCBI Taxonomy" id="735"/>
    <lineage>
        <taxon>Bacteria</taxon>
        <taxon>Pseudomonadati</taxon>
        <taxon>Pseudomonadota</taxon>
        <taxon>Gammaproteobacteria</taxon>
        <taxon>Pasteurellales</taxon>
        <taxon>Pasteurellaceae</taxon>
        <taxon>Haemophilus</taxon>
    </lineage>
</organism>
<dbReference type="AlphaFoldDB" id="A0A369Z8N5"/>
<sequence>MYTIIEHEKFKQKAEQIWTTEERLEFFTYLAQNPLAGDVIPHAQGLRKIRWQANGKGKRGGVRIIYFNLLNDGLIVALDIYAKNEKENLSNQEIKQLKGQKNG</sequence>
<accession>A0A369Z8N5</accession>
<comment type="caution">
    <text evidence="1">The sequence shown here is derived from an EMBL/GenBank/DDBJ whole genome shotgun (WGS) entry which is preliminary data.</text>
</comment>
<protein>
    <submittedName>
        <fullName evidence="1">DNA-binding protein</fullName>
    </submittedName>
</protein>
<dbReference type="EMBL" id="QEQD01000012">
    <property type="protein sequence ID" value="RDF00148.1"/>
    <property type="molecule type" value="Genomic_DNA"/>
</dbReference>
<dbReference type="InterPro" id="IPR009387">
    <property type="entry name" value="HigB-2"/>
</dbReference>